<feature type="transmembrane region" description="Helical" evidence="2">
    <location>
        <begin position="529"/>
        <end position="551"/>
    </location>
</feature>
<gene>
    <name evidence="3" type="ORF">PCOR1329_LOCUS6232</name>
</gene>
<dbReference type="Proteomes" id="UP001189429">
    <property type="component" value="Unassembled WGS sequence"/>
</dbReference>
<evidence type="ECO:0000313" key="3">
    <source>
        <dbReference type="EMBL" id="CAK0797035.1"/>
    </source>
</evidence>
<proteinExistence type="predicted"/>
<protein>
    <submittedName>
        <fullName evidence="3">Uncharacterized protein</fullName>
    </submittedName>
</protein>
<evidence type="ECO:0000256" key="2">
    <source>
        <dbReference type="SAM" id="Phobius"/>
    </source>
</evidence>
<keyword evidence="2" id="KW-1133">Transmembrane helix</keyword>
<keyword evidence="2" id="KW-0472">Membrane</keyword>
<keyword evidence="4" id="KW-1185">Reference proteome</keyword>
<feature type="compositionally biased region" description="Basic residues" evidence="1">
    <location>
        <begin position="366"/>
        <end position="375"/>
    </location>
</feature>
<name>A0ABN9PUX4_9DINO</name>
<feature type="region of interest" description="Disordered" evidence="1">
    <location>
        <begin position="88"/>
        <end position="116"/>
    </location>
</feature>
<keyword evidence="2" id="KW-0812">Transmembrane</keyword>
<feature type="compositionally biased region" description="Gly residues" evidence="1">
    <location>
        <begin position="104"/>
        <end position="116"/>
    </location>
</feature>
<reference evidence="3" key="1">
    <citation type="submission" date="2023-10" db="EMBL/GenBank/DDBJ databases">
        <authorList>
            <person name="Chen Y."/>
            <person name="Shah S."/>
            <person name="Dougan E. K."/>
            <person name="Thang M."/>
            <person name="Chan C."/>
        </authorList>
    </citation>
    <scope>NUCLEOTIDE SEQUENCE [LARGE SCALE GENOMIC DNA]</scope>
</reference>
<feature type="compositionally biased region" description="Basic and acidic residues" evidence="1">
    <location>
        <begin position="344"/>
        <end position="354"/>
    </location>
</feature>
<feature type="region of interest" description="Disordered" evidence="1">
    <location>
        <begin position="335"/>
        <end position="354"/>
    </location>
</feature>
<comment type="caution">
    <text evidence="3">The sequence shown here is derived from an EMBL/GenBank/DDBJ whole genome shotgun (WGS) entry which is preliminary data.</text>
</comment>
<evidence type="ECO:0000256" key="1">
    <source>
        <dbReference type="SAM" id="MobiDB-lite"/>
    </source>
</evidence>
<organism evidence="3 4">
    <name type="scientific">Prorocentrum cordatum</name>
    <dbReference type="NCBI Taxonomy" id="2364126"/>
    <lineage>
        <taxon>Eukaryota</taxon>
        <taxon>Sar</taxon>
        <taxon>Alveolata</taxon>
        <taxon>Dinophyceae</taxon>
        <taxon>Prorocentrales</taxon>
        <taxon>Prorocentraceae</taxon>
        <taxon>Prorocentrum</taxon>
    </lineage>
</organism>
<sequence>MLEEQHQRHLLGLGRAQAHALGNQDLASQLDAIRSKVSAFDSGTVDDLRAEVLRELEFLSQAPAATAPAAGLPGAGAGLVAAPLGDEEGRVGAGTGDDAAGAQGAPGGSAPWGGGAQAAGSNVAAFASQRGHASVPTPGLAAMQACSAAPRSAATVLGGAASGSVELPRGDAADPRSDARLSASLRPAPFLGFSALRQRSLAEPVAGPASQPALLQAFGDPPSLSRLQSAAGPAVAAAPSLAEPAVQAGRGSLQLAVARPGAPGRALAPQHGSVGACPAPLAAWMYAGGASRQGSPPAACRPLAARAANRVSSAQDPARSATAATARRRLVENLSGCAPRGAMKSKEALSEERQARMRVARLERARRSKRQRSRSLSKGPRIASSKVASGPDRRPRDLRLVAACASGHVERRLAFYPARERAVGNPSGLPPIDGLPRCRLAGGNQANGRQKGAGRGRAQFPVVAETPNAKNADEVARVCHLVRPRALRHGVLGEVYQVLRGICSTDSTTPAHGLDPMKERLAEIANHCFHLPGCALVLLGLGCAFAVRVVAQLAQMGRQSLGARHLDCASEHVIISYYMFGDEGPISDKFMSSVLIPSKRVTR</sequence>
<accession>A0ABN9PUX4</accession>
<evidence type="ECO:0000313" key="4">
    <source>
        <dbReference type="Proteomes" id="UP001189429"/>
    </source>
</evidence>
<dbReference type="EMBL" id="CAUYUJ010001669">
    <property type="protein sequence ID" value="CAK0797035.1"/>
    <property type="molecule type" value="Genomic_DNA"/>
</dbReference>
<feature type="region of interest" description="Disordered" evidence="1">
    <location>
        <begin position="362"/>
        <end position="394"/>
    </location>
</feature>